<evidence type="ECO:0000313" key="2">
    <source>
        <dbReference type="Proteomes" id="UP000190105"/>
    </source>
</evidence>
<dbReference type="EMBL" id="FUYH01000015">
    <property type="protein sequence ID" value="SKA93900.1"/>
    <property type="molecule type" value="Genomic_DNA"/>
</dbReference>
<organism evidence="1 2">
    <name type="scientific">Caloramator quimbayensis</name>
    <dbReference type="NCBI Taxonomy" id="1147123"/>
    <lineage>
        <taxon>Bacteria</taxon>
        <taxon>Bacillati</taxon>
        <taxon>Bacillota</taxon>
        <taxon>Clostridia</taxon>
        <taxon>Eubacteriales</taxon>
        <taxon>Clostridiaceae</taxon>
        <taxon>Caloramator</taxon>
    </lineage>
</organism>
<dbReference type="STRING" id="1147123.SAMN05443428_11511"/>
<dbReference type="Proteomes" id="UP000190105">
    <property type="component" value="Unassembled WGS sequence"/>
</dbReference>
<evidence type="ECO:0000313" key="1">
    <source>
        <dbReference type="EMBL" id="SKA93900.1"/>
    </source>
</evidence>
<dbReference type="RefSeq" id="WP_078697006.1">
    <property type="nucleotide sequence ID" value="NZ_FUYH01000015.1"/>
</dbReference>
<keyword evidence="2" id="KW-1185">Reference proteome</keyword>
<protein>
    <submittedName>
        <fullName evidence="1">Uncharacterized protein</fullName>
    </submittedName>
</protein>
<proteinExistence type="predicted"/>
<sequence>MKKYGSNKIITLLLIISLMFNIGLSNAIFVYSKALKGQRKVLSPLKPNSDNKNLSFEKYYSEKLSKLFSQEELIILSQRQWGLKLTANGCEINNETIYLKDRNLKIVLAEYLKDKEKLLPDEILKTGTITGGDKNDSLSSHLEVISPIPCNIYTEKKDLDSRLCIEVKDIPRGTLITLRLSEILKYRLGLKDKLKEDIIKIVVN</sequence>
<accession>A0A1T4XWK8</accession>
<reference evidence="2" key="1">
    <citation type="submission" date="2017-02" db="EMBL/GenBank/DDBJ databases">
        <authorList>
            <person name="Varghese N."/>
            <person name="Submissions S."/>
        </authorList>
    </citation>
    <scope>NUCLEOTIDE SEQUENCE [LARGE SCALE GENOMIC DNA]</scope>
    <source>
        <strain evidence="2">USBA 833</strain>
    </source>
</reference>
<dbReference type="AlphaFoldDB" id="A0A1T4XWK8"/>
<dbReference type="OrthoDB" id="2084252at2"/>
<gene>
    <name evidence="1" type="ORF">SAMN05443428_11511</name>
</gene>
<name>A0A1T4XWK8_9CLOT</name>